<gene>
    <name evidence="8" type="ORF">GCM10009811_08870</name>
</gene>
<evidence type="ECO:0000259" key="6">
    <source>
        <dbReference type="PROSITE" id="PS51192"/>
    </source>
</evidence>
<name>A0ABN2LFS6_9MICO</name>
<comment type="caution">
    <text evidence="8">The sequence shown here is derived from an EMBL/GenBank/DDBJ whole genome shotgun (WGS) entry which is preliminary data.</text>
</comment>
<dbReference type="InterPro" id="IPR027417">
    <property type="entry name" value="P-loop_NTPase"/>
</dbReference>
<dbReference type="RefSeq" id="WP_344081907.1">
    <property type="nucleotide sequence ID" value="NZ_BAAAPO010000015.1"/>
</dbReference>
<dbReference type="Gene3D" id="3.40.50.300">
    <property type="entry name" value="P-loop containing nucleotide triphosphate hydrolases"/>
    <property type="match status" value="2"/>
</dbReference>
<feature type="compositionally biased region" description="Basic and acidic residues" evidence="5">
    <location>
        <begin position="234"/>
        <end position="243"/>
    </location>
</feature>
<dbReference type="Pfam" id="PF00270">
    <property type="entry name" value="DEAD"/>
    <property type="match status" value="1"/>
</dbReference>
<evidence type="ECO:0000313" key="8">
    <source>
        <dbReference type="EMBL" id="GAA1785988.1"/>
    </source>
</evidence>
<dbReference type="CDD" id="cd18795">
    <property type="entry name" value="SF2_C_Ski2"/>
    <property type="match status" value="1"/>
</dbReference>
<dbReference type="InterPro" id="IPR011545">
    <property type="entry name" value="DEAD/DEAH_box_helicase_dom"/>
</dbReference>
<evidence type="ECO:0000256" key="1">
    <source>
        <dbReference type="ARBA" id="ARBA00022741"/>
    </source>
</evidence>
<evidence type="ECO:0000259" key="7">
    <source>
        <dbReference type="PROSITE" id="PS51194"/>
    </source>
</evidence>
<accession>A0ABN2LFS6</accession>
<dbReference type="PANTHER" id="PTHR12131:SF1">
    <property type="entry name" value="ATP-DEPENDENT RNA HELICASE SUPV3L1, MITOCHONDRIAL-RELATED"/>
    <property type="match status" value="1"/>
</dbReference>
<keyword evidence="3 8" id="KW-0347">Helicase</keyword>
<dbReference type="Pfam" id="PF00271">
    <property type="entry name" value="Helicase_C"/>
    <property type="match status" value="1"/>
</dbReference>
<dbReference type="GO" id="GO:0004386">
    <property type="term" value="F:helicase activity"/>
    <property type="evidence" value="ECO:0007669"/>
    <property type="project" value="UniProtKB-KW"/>
</dbReference>
<dbReference type="PROSITE" id="PS51192">
    <property type="entry name" value="HELICASE_ATP_BIND_1"/>
    <property type="match status" value="1"/>
</dbReference>
<organism evidence="8 9">
    <name type="scientific">Nostocoides veronense</name>
    <dbReference type="NCBI Taxonomy" id="330836"/>
    <lineage>
        <taxon>Bacteria</taxon>
        <taxon>Bacillati</taxon>
        <taxon>Actinomycetota</taxon>
        <taxon>Actinomycetes</taxon>
        <taxon>Micrococcales</taxon>
        <taxon>Intrasporangiaceae</taxon>
        <taxon>Nostocoides</taxon>
    </lineage>
</organism>
<dbReference type="Pfam" id="PF08148">
    <property type="entry name" value="DSHCT"/>
    <property type="match status" value="1"/>
</dbReference>
<keyword evidence="2" id="KW-0378">Hydrolase</keyword>
<feature type="domain" description="Helicase ATP-binding" evidence="6">
    <location>
        <begin position="23"/>
        <end position="181"/>
    </location>
</feature>
<evidence type="ECO:0000256" key="3">
    <source>
        <dbReference type="ARBA" id="ARBA00022806"/>
    </source>
</evidence>
<proteinExistence type="predicted"/>
<dbReference type="InterPro" id="IPR012961">
    <property type="entry name" value="Ski2/MTR4_C"/>
</dbReference>
<keyword evidence="9" id="KW-1185">Reference proteome</keyword>
<keyword evidence="4" id="KW-0067">ATP-binding</keyword>
<dbReference type="Proteomes" id="UP001499938">
    <property type="component" value="Unassembled WGS sequence"/>
</dbReference>
<evidence type="ECO:0000256" key="4">
    <source>
        <dbReference type="ARBA" id="ARBA00022840"/>
    </source>
</evidence>
<dbReference type="Pfam" id="PF26090">
    <property type="entry name" value="SH3_HelY"/>
    <property type="match status" value="1"/>
</dbReference>
<dbReference type="Gene3D" id="1.10.3380.30">
    <property type="match status" value="1"/>
</dbReference>
<evidence type="ECO:0000256" key="5">
    <source>
        <dbReference type="SAM" id="MobiDB-lite"/>
    </source>
</evidence>
<dbReference type="InterPro" id="IPR058621">
    <property type="entry name" value="SH3_HelY"/>
</dbReference>
<dbReference type="InterPro" id="IPR050699">
    <property type="entry name" value="RNA-DNA_Helicase"/>
</dbReference>
<evidence type="ECO:0000256" key="2">
    <source>
        <dbReference type="ARBA" id="ARBA00022801"/>
    </source>
</evidence>
<protein>
    <submittedName>
        <fullName evidence="8">DEAD/DEAH box helicase</fullName>
    </submittedName>
</protein>
<evidence type="ECO:0000313" key="9">
    <source>
        <dbReference type="Proteomes" id="UP001499938"/>
    </source>
</evidence>
<dbReference type="SUPFAM" id="SSF52540">
    <property type="entry name" value="P-loop containing nucleoside triphosphate hydrolases"/>
    <property type="match status" value="1"/>
</dbReference>
<dbReference type="EMBL" id="BAAAPO010000015">
    <property type="protein sequence ID" value="GAA1785988.1"/>
    <property type="molecule type" value="Genomic_DNA"/>
</dbReference>
<dbReference type="SMART" id="SM00487">
    <property type="entry name" value="DEXDc"/>
    <property type="match status" value="1"/>
</dbReference>
<feature type="domain" description="Helicase C-terminal" evidence="7">
    <location>
        <begin position="273"/>
        <end position="477"/>
    </location>
</feature>
<sequence>MSHLDDFAASLDFPLDDFQVRACAAVEAGQGVLVAAPTGAGKTVVGEFAVSLALTRGQKAFYTTPIKALSNQKYADLVARHGSSQVGLLTGDSSINGDAPVVVMTTEVLRNMMYAGSSTLDGLGFVVMDEVHYLADRFRGAVWEEVIIHLPPAVQLISLSATVSNAEEFGDWLEQVRGNQDVIVSEHRPVPLWQHMQVGPRTFDLFADSTAGPRVDGGIPRLNPHLTDAIRQANERGHAEAAARRGARGRGGDPDRRRRPGPVAGGTAGGYATRTEIIRELDREGLLPAITFIFSRVGCEAAVGQLLGSGIRLITDEQGERNRRIVEERSTGLAEEDLGVLGYWDFVEGISRGFAAHHAGMLPTFREIVEELFTAGTIRAVFATETLALGINMPARTVVLEKLVKFNGESHVDLSPAEYTQLTGRAGRRGIDIEGHALVVWRRGMDPVHVAGLASARTFPLRSSFRPSYNMAVNLVAQVGRSRAIEVLQTSFAQFQADRSVVGMVHDTTDRLTAMEGYAEAMHCHLGDFREYAALRHQITQAEKEGAKARSAARKAEAALSLEALRVGDIIRIPAGRRAGLAVVIDPSRTHRGDTSLPTVLTEDKQVKLLTLSDVPVPVSALGSMPVPRHFNHKSPKARRDLATTLRVKAPARPRAIEGRDAVAEEASGGDARLAELRRRLKAHPCHACPDREEHARWSERWWRLRRETDGLTRKVESRTNTVAKTFERICRLLGEIGYLSADGQSLTPDGERLRRIYSDRDLLAAECLRQGVWKRLDKAELAACVSMLVHEPRFGDADPHPRLPTDGVAEAADQMLRIWSELEDREHDAGLPETPMPDAGLAWSMHRWAAGQRLDVVLKEMDLAAGDFVRRCKQVVDLLGQIADAAPEPHLRSLARGAMDAVLRGVVAADRLD</sequence>
<dbReference type="InterPro" id="IPR014001">
    <property type="entry name" value="Helicase_ATP-bd"/>
</dbReference>
<dbReference type="InterPro" id="IPR001650">
    <property type="entry name" value="Helicase_C-like"/>
</dbReference>
<dbReference type="SMART" id="SM00490">
    <property type="entry name" value="HELICc"/>
    <property type="match status" value="1"/>
</dbReference>
<dbReference type="PROSITE" id="PS51194">
    <property type="entry name" value="HELICASE_CTER"/>
    <property type="match status" value="1"/>
</dbReference>
<feature type="region of interest" description="Disordered" evidence="5">
    <location>
        <begin position="234"/>
        <end position="270"/>
    </location>
</feature>
<dbReference type="SMART" id="SM01142">
    <property type="entry name" value="DSHCT"/>
    <property type="match status" value="1"/>
</dbReference>
<keyword evidence="1" id="KW-0547">Nucleotide-binding</keyword>
<dbReference type="PANTHER" id="PTHR12131">
    <property type="entry name" value="ATP-DEPENDENT RNA AND DNA HELICASE"/>
    <property type="match status" value="1"/>
</dbReference>
<reference evidence="8 9" key="1">
    <citation type="journal article" date="2019" name="Int. J. Syst. Evol. Microbiol.">
        <title>The Global Catalogue of Microorganisms (GCM) 10K type strain sequencing project: providing services to taxonomists for standard genome sequencing and annotation.</title>
        <authorList>
            <consortium name="The Broad Institute Genomics Platform"/>
            <consortium name="The Broad Institute Genome Sequencing Center for Infectious Disease"/>
            <person name="Wu L."/>
            <person name="Ma J."/>
        </authorList>
    </citation>
    <scope>NUCLEOTIDE SEQUENCE [LARGE SCALE GENOMIC DNA]</scope>
    <source>
        <strain evidence="8 9">JCM 15592</strain>
    </source>
</reference>